<feature type="compositionally biased region" description="Polar residues" evidence="5">
    <location>
        <begin position="313"/>
        <end position="328"/>
    </location>
</feature>
<dbReference type="STRING" id="885580.ENSFDAP00000020541"/>
<dbReference type="PANTHER" id="PTHR22975">
    <property type="entry name" value="UBIQUITIN SPECIFIC PROTEINASE"/>
    <property type="match status" value="1"/>
</dbReference>
<reference evidence="7 8" key="1">
    <citation type="submission" date="2013-11" db="EMBL/GenBank/DDBJ databases">
        <title>The Damaraland mole rat (Fukomys damarensis) genome and evolution of African mole rats.</title>
        <authorList>
            <person name="Gladyshev V.N."/>
            <person name="Fang X."/>
        </authorList>
    </citation>
    <scope>NUCLEOTIDE SEQUENCE [LARGE SCALE GENOMIC DNA]</scope>
    <source>
        <tissue evidence="7">Liver</tissue>
    </source>
</reference>
<feature type="compositionally biased region" description="Basic and acidic residues" evidence="5">
    <location>
        <begin position="339"/>
        <end position="348"/>
    </location>
</feature>
<feature type="region of interest" description="Disordered" evidence="5">
    <location>
        <begin position="288"/>
        <end position="348"/>
    </location>
</feature>
<feature type="region of interest" description="Disordered" evidence="5">
    <location>
        <begin position="367"/>
        <end position="543"/>
    </location>
</feature>
<evidence type="ECO:0000256" key="5">
    <source>
        <dbReference type="SAM" id="MobiDB-lite"/>
    </source>
</evidence>
<feature type="compositionally biased region" description="Polar residues" evidence="5">
    <location>
        <begin position="291"/>
        <end position="305"/>
    </location>
</feature>
<feature type="compositionally biased region" description="Basic and acidic residues" evidence="5">
    <location>
        <begin position="368"/>
        <end position="387"/>
    </location>
</feature>
<feature type="domain" description="USP" evidence="6">
    <location>
        <begin position="30"/>
        <end position="257"/>
    </location>
</feature>
<dbReference type="InterPro" id="IPR028889">
    <property type="entry name" value="USP"/>
</dbReference>
<evidence type="ECO:0000256" key="2">
    <source>
        <dbReference type="ARBA" id="ARBA00012759"/>
    </source>
</evidence>
<comment type="catalytic activity">
    <reaction evidence="1">
        <text>Thiol-dependent hydrolysis of ester, thioester, amide, peptide and isopeptide bonds formed by the C-terminal Gly of ubiquitin (a 76-residue protein attached to proteins as an intracellular targeting signal).</text>
        <dbReference type="EC" id="3.4.19.12"/>
    </reaction>
</comment>
<evidence type="ECO:0000259" key="6">
    <source>
        <dbReference type="PROSITE" id="PS50235"/>
    </source>
</evidence>
<dbReference type="GO" id="GO:0005911">
    <property type="term" value="C:cell-cell junction"/>
    <property type="evidence" value="ECO:0007669"/>
    <property type="project" value="TreeGrafter"/>
</dbReference>
<dbReference type="Proteomes" id="UP000028990">
    <property type="component" value="Unassembled WGS sequence"/>
</dbReference>
<dbReference type="GO" id="GO:0007605">
    <property type="term" value="P:sensory perception of sound"/>
    <property type="evidence" value="ECO:0007669"/>
    <property type="project" value="TreeGrafter"/>
</dbReference>
<keyword evidence="3" id="KW-0833">Ubl conjugation pathway</keyword>
<evidence type="ECO:0000313" key="7">
    <source>
        <dbReference type="EMBL" id="KFO36768.1"/>
    </source>
</evidence>
<organism evidence="7 8">
    <name type="scientific">Fukomys damarensis</name>
    <name type="common">Damaraland mole rat</name>
    <name type="synonym">Cryptomys damarensis</name>
    <dbReference type="NCBI Taxonomy" id="885580"/>
    <lineage>
        <taxon>Eukaryota</taxon>
        <taxon>Metazoa</taxon>
        <taxon>Chordata</taxon>
        <taxon>Craniata</taxon>
        <taxon>Vertebrata</taxon>
        <taxon>Euteleostomi</taxon>
        <taxon>Mammalia</taxon>
        <taxon>Eutheria</taxon>
        <taxon>Euarchontoglires</taxon>
        <taxon>Glires</taxon>
        <taxon>Rodentia</taxon>
        <taxon>Hystricomorpha</taxon>
        <taxon>Bathyergidae</taxon>
        <taxon>Fukomys</taxon>
    </lineage>
</organism>
<feature type="region of interest" description="Disordered" evidence="5">
    <location>
        <begin position="927"/>
        <end position="962"/>
    </location>
</feature>
<dbReference type="GO" id="GO:0004843">
    <property type="term" value="F:cysteine-type deubiquitinase activity"/>
    <property type="evidence" value="ECO:0007669"/>
    <property type="project" value="UniProtKB-EC"/>
</dbReference>
<evidence type="ECO:0000256" key="3">
    <source>
        <dbReference type="ARBA" id="ARBA00022786"/>
    </source>
</evidence>
<dbReference type="CDD" id="cd02257">
    <property type="entry name" value="Peptidase_C19"/>
    <property type="match status" value="1"/>
</dbReference>
<protein>
    <recommendedName>
        <fullName evidence="2">ubiquitinyl hydrolase 1</fullName>
        <ecNumber evidence="2">3.4.19.12</ecNumber>
    </recommendedName>
</protein>
<keyword evidence="8" id="KW-1185">Reference proteome</keyword>
<dbReference type="EMBL" id="KN121273">
    <property type="protein sequence ID" value="KFO36768.1"/>
    <property type="molecule type" value="Genomic_DNA"/>
</dbReference>
<dbReference type="GO" id="GO:0010996">
    <property type="term" value="P:response to auditory stimulus"/>
    <property type="evidence" value="ECO:0007669"/>
    <property type="project" value="TreeGrafter"/>
</dbReference>
<dbReference type="InterPro" id="IPR038765">
    <property type="entry name" value="Papain-like_cys_pep_sf"/>
</dbReference>
<dbReference type="Gene3D" id="3.90.70.10">
    <property type="entry name" value="Cysteine proteinases"/>
    <property type="match status" value="1"/>
</dbReference>
<name>A0A091E266_FUKDA</name>
<gene>
    <name evidence="7" type="ORF">H920_01810</name>
</gene>
<dbReference type="PROSITE" id="PS50235">
    <property type="entry name" value="USP_3"/>
    <property type="match status" value="1"/>
</dbReference>
<dbReference type="PANTHER" id="PTHR22975:SF6">
    <property type="entry name" value="INACTIVE UBIQUITIN CARBOXYL-TERMINAL HYDROLASE 53"/>
    <property type="match status" value="1"/>
</dbReference>
<keyword evidence="4 7" id="KW-0378">Hydrolase</keyword>
<feature type="compositionally biased region" description="Polar residues" evidence="5">
    <location>
        <begin position="430"/>
        <end position="442"/>
    </location>
</feature>
<accession>A0A091E266</accession>
<proteinExistence type="predicted"/>
<evidence type="ECO:0000256" key="1">
    <source>
        <dbReference type="ARBA" id="ARBA00000707"/>
    </source>
</evidence>
<evidence type="ECO:0000256" key="4">
    <source>
        <dbReference type="ARBA" id="ARBA00022801"/>
    </source>
</evidence>
<dbReference type="AlphaFoldDB" id="A0A091E266"/>
<dbReference type="EC" id="3.4.19.12" evidence="2"/>
<dbReference type="SUPFAM" id="SSF54001">
    <property type="entry name" value="Cysteine proteinases"/>
    <property type="match status" value="1"/>
</dbReference>
<dbReference type="InterPro" id="IPR052398">
    <property type="entry name" value="Ubiquitin_hydrolase_53/54"/>
</dbReference>
<sequence length="962" mass="107990">MAWVKFLRKPGGNLGKAYQPGSMLSLAPTKGLLNEPGQNSCFLNSAVQVLWQLDIFRRSLRVLTGHICQGEACIFCALKENILERIHFHIVPSRDADMCTSKSCITHQKFAMTLYEQCVCRSCGASSDPLPFTEFVRYISTTALCNEVERMMERHERLKPEMFAELLQAANTTDDYRKCPLFYRVTDENAKNSELHLVGMICYTSRHYCAFAFHTKSSKWVFFDDANVKEVGTRWKDVVSKCIRCHFQPLLLFYANPDGAAISTEDALRQVVNWSHYKSVAENMGCEKPANYSSENSKENGFSDQAKQRDNQKLQTTNISSCSRSHVQISGGRGPVKLSHNDQREKMKDISRECALKAIEQKNLLSSQRRDLEKGQRKDAGRNKDLVDENIPQFKSGSPPALNSFRQCENPHLYHSQGRGPYKHDRISHQSRASGQITTLGKSQILDPGEKITGKVKNDIGTGYDTDSSQDSRDKGSGCNSSSKSRNRGWKPMRETLNVDSVFSESEKRQHSPRHKSNGGNKPKSRKDQSFNNWPKENPRQKGLMTIYEDEMKQEIGCRSSLESNGKGTEKNKGIIESKVHGENWQMQRTESGYESSDHISNESASLDSPVIDGIGTVMDVCGAKEQVSFRPHIHETNGKLFPSCNLQILKDHTASDQIHQSDEQKFEKPNGYKFSEWLNKENSERPSLPFHSDDSSASAKRVSSNEIISPSSLCPSHLRTVGLKPETTPLTQQQNMMEQSYSVNSLSRERIIQSTCRSEGCQMPNFICQNQPPPLPPKKYAITSVPPSEQNKSMSDVKLPEALIKTTSAGLPTHSLRTTLEPSLEASTHVNDRCKETNQVKQPVGITQNYPANSSTSTNNFLANSDAVVEALCQPELGSSYVSPNEPVSLTTYFSVDNCMTDTYRLKYHQRPKLYFPESSDFCDDSSLSQSERQVGPMLHNSVGSSSLPERGDQPSIHCNR</sequence>
<evidence type="ECO:0000313" key="8">
    <source>
        <dbReference type="Proteomes" id="UP000028990"/>
    </source>
</evidence>
<feature type="compositionally biased region" description="Basic and acidic residues" evidence="5">
    <location>
        <begin position="448"/>
        <end position="458"/>
    </location>
</feature>